<dbReference type="eggNOG" id="COG3328">
    <property type="taxonomic scope" value="Bacteria"/>
</dbReference>
<gene>
    <name evidence="7" type="ORF">JCM21714_4585</name>
</gene>
<keyword evidence="3 6" id="KW-0815">Transposition</keyword>
<dbReference type="InterPro" id="IPR001207">
    <property type="entry name" value="Transposase_mutator"/>
</dbReference>
<proteinExistence type="inferred from homology"/>
<evidence type="ECO:0000256" key="1">
    <source>
        <dbReference type="ARBA" id="ARBA00002190"/>
    </source>
</evidence>
<dbReference type="Proteomes" id="UP000019102">
    <property type="component" value="Unassembled WGS sequence"/>
</dbReference>
<dbReference type="GO" id="GO:0006313">
    <property type="term" value="P:DNA transposition"/>
    <property type="evidence" value="ECO:0007669"/>
    <property type="project" value="UniProtKB-UniRule"/>
</dbReference>
<comment type="function">
    <text evidence="1 6">Required for the transposition of the insertion element.</text>
</comment>
<dbReference type="PANTHER" id="PTHR33217:SF7">
    <property type="entry name" value="TRANSPOSASE FOR INSERTION SEQUENCE ELEMENT IS1081"/>
    <property type="match status" value="1"/>
</dbReference>
<comment type="caution">
    <text evidence="7">The sequence shown here is derived from an EMBL/GenBank/DDBJ whole genome shotgun (WGS) entry which is preliminary data.</text>
</comment>
<dbReference type="GO" id="GO:0003677">
    <property type="term" value="F:DNA binding"/>
    <property type="evidence" value="ECO:0007669"/>
    <property type="project" value="UniProtKB-UniRule"/>
</dbReference>
<dbReference type="STRING" id="1298598.JCM21714_4585"/>
<dbReference type="Pfam" id="PF00872">
    <property type="entry name" value="Transposase_mut"/>
    <property type="match status" value="1"/>
</dbReference>
<reference evidence="7 8" key="1">
    <citation type="journal article" date="2014" name="Genome Announc.">
        <title>Draft Genome Sequence of the Boron-Tolerant and Moderately Halotolerant Bacterium Gracilibacillus boraciitolerans JCM 21714T.</title>
        <authorList>
            <person name="Ahmed I."/>
            <person name="Oshima K."/>
            <person name="Suda W."/>
            <person name="Kitamura K."/>
            <person name="Iida T."/>
            <person name="Ohmori Y."/>
            <person name="Fujiwara T."/>
            <person name="Hattori M."/>
            <person name="Ohkuma M."/>
        </authorList>
    </citation>
    <scope>NUCLEOTIDE SEQUENCE [LARGE SCALE GENOMIC DNA]</scope>
    <source>
        <strain evidence="7 8">JCM 21714</strain>
    </source>
</reference>
<evidence type="ECO:0000256" key="4">
    <source>
        <dbReference type="ARBA" id="ARBA00023125"/>
    </source>
</evidence>
<accession>W4VQ63</accession>
<keyword evidence="5 6" id="KW-0233">DNA recombination</keyword>
<evidence type="ECO:0000256" key="3">
    <source>
        <dbReference type="ARBA" id="ARBA00022578"/>
    </source>
</evidence>
<evidence type="ECO:0000256" key="2">
    <source>
        <dbReference type="ARBA" id="ARBA00010961"/>
    </source>
</evidence>
<dbReference type="GO" id="GO:0004803">
    <property type="term" value="F:transposase activity"/>
    <property type="evidence" value="ECO:0007669"/>
    <property type="project" value="UniProtKB-UniRule"/>
</dbReference>
<sequence length="111" mass="13114">MFDAPTLKIARDLKDQFLSKYAGEAKYDKALEILENGFDDAVKFYAEPEAAHRHIKSTNVIERLNEEIRRRERPIRIFPNNQSAFRLIGAVLIEAQKEYEKSNRRYIHFDN</sequence>
<name>W4VQ63_9BACI</name>
<protein>
    <recommendedName>
        <fullName evidence="6">Mutator family transposase</fullName>
    </recommendedName>
</protein>
<evidence type="ECO:0000256" key="5">
    <source>
        <dbReference type="ARBA" id="ARBA00023172"/>
    </source>
</evidence>
<comment type="similarity">
    <text evidence="2 6">Belongs to the transposase mutator family.</text>
</comment>
<evidence type="ECO:0000313" key="8">
    <source>
        <dbReference type="Proteomes" id="UP000019102"/>
    </source>
</evidence>
<organism evidence="7 8">
    <name type="scientific">Gracilibacillus boraciitolerans JCM 21714</name>
    <dbReference type="NCBI Taxonomy" id="1298598"/>
    <lineage>
        <taxon>Bacteria</taxon>
        <taxon>Bacillati</taxon>
        <taxon>Bacillota</taxon>
        <taxon>Bacilli</taxon>
        <taxon>Bacillales</taxon>
        <taxon>Bacillaceae</taxon>
        <taxon>Gracilibacillus</taxon>
    </lineage>
</organism>
<keyword evidence="8" id="KW-1185">Reference proteome</keyword>
<dbReference type="PANTHER" id="PTHR33217">
    <property type="entry name" value="TRANSPOSASE FOR INSERTION SEQUENCE ELEMENT IS1081"/>
    <property type="match status" value="1"/>
</dbReference>
<keyword evidence="4 6" id="KW-0238">DNA-binding</keyword>
<evidence type="ECO:0000256" key="6">
    <source>
        <dbReference type="RuleBase" id="RU365089"/>
    </source>
</evidence>
<dbReference type="EMBL" id="BAVS01000052">
    <property type="protein sequence ID" value="GAE95357.1"/>
    <property type="molecule type" value="Genomic_DNA"/>
</dbReference>
<dbReference type="AlphaFoldDB" id="W4VQ63"/>
<evidence type="ECO:0000313" key="7">
    <source>
        <dbReference type="EMBL" id="GAE95357.1"/>
    </source>
</evidence>
<keyword evidence="6" id="KW-0814">Transposable element</keyword>